<dbReference type="GO" id="GO:0008324">
    <property type="term" value="F:monoatomic cation transmembrane transporter activity"/>
    <property type="evidence" value="ECO:0007669"/>
    <property type="project" value="InterPro"/>
</dbReference>
<keyword evidence="3" id="KW-1185">Reference proteome</keyword>
<dbReference type="EMBL" id="JACXAI010000015">
    <property type="protein sequence ID" value="MBD1381049.1"/>
    <property type="molecule type" value="Genomic_DNA"/>
</dbReference>
<dbReference type="PANTHER" id="PTHR30445">
    <property type="entry name" value="K(+)_H(+) ANTIPORTER SUBUNIT KHTT"/>
    <property type="match status" value="1"/>
</dbReference>
<dbReference type="InterPro" id="IPR006037">
    <property type="entry name" value="RCK_C"/>
</dbReference>
<evidence type="ECO:0000259" key="1">
    <source>
        <dbReference type="PROSITE" id="PS51202"/>
    </source>
</evidence>
<dbReference type="Pfam" id="PF25991">
    <property type="entry name" value="KhtT_N"/>
    <property type="match status" value="1"/>
</dbReference>
<comment type="caution">
    <text evidence="2">The sequence shown here is derived from an EMBL/GenBank/DDBJ whole genome shotgun (WGS) entry which is preliminary data.</text>
</comment>
<proteinExistence type="predicted"/>
<dbReference type="SUPFAM" id="SSF116726">
    <property type="entry name" value="TrkA C-terminal domain-like"/>
    <property type="match status" value="1"/>
</dbReference>
<dbReference type="InterPro" id="IPR058776">
    <property type="entry name" value="KhtT-like_N"/>
</dbReference>
<dbReference type="PIRSF" id="PIRSF005028">
    <property type="entry name" value="KhtT"/>
    <property type="match status" value="1"/>
</dbReference>
<evidence type="ECO:0000313" key="2">
    <source>
        <dbReference type="EMBL" id="MBD1381049.1"/>
    </source>
</evidence>
<dbReference type="PANTHER" id="PTHR30445:SF8">
    <property type="entry name" value="K(+)_H(+) ANTIPORTER SUBUNIT KHTT"/>
    <property type="match status" value="1"/>
</dbReference>
<dbReference type="InterPro" id="IPR050144">
    <property type="entry name" value="AAE_transporter"/>
</dbReference>
<feature type="domain" description="RCK C-terminal" evidence="1">
    <location>
        <begin position="76"/>
        <end position="161"/>
    </location>
</feature>
<evidence type="ECO:0000313" key="3">
    <source>
        <dbReference type="Proteomes" id="UP000626844"/>
    </source>
</evidence>
<dbReference type="PROSITE" id="PS51202">
    <property type="entry name" value="RCK_C"/>
    <property type="match status" value="1"/>
</dbReference>
<dbReference type="Pfam" id="PF02080">
    <property type="entry name" value="TrkA_C"/>
    <property type="match status" value="1"/>
</dbReference>
<dbReference type="AlphaFoldDB" id="A0A926S1I5"/>
<dbReference type="InterPro" id="IPR026278">
    <property type="entry name" value="KhtT"/>
</dbReference>
<dbReference type="Proteomes" id="UP000626844">
    <property type="component" value="Unassembled WGS sequence"/>
</dbReference>
<name>A0A926S1I5_9BACI</name>
<dbReference type="Gene3D" id="3.30.70.1450">
    <property type="entry name" value="Regulator of K+ conductance, C-terminal domain"/>
    <property type="match status" value="1"/>
</dbReference>
<dbReference type="GO" id="GO:0006813">
    <property type="term" value="P:potassium ion transport"/>
    <property type="evidence" value="ECO:0007669"/>
    <property type="project" value="InterPro"/>
</dbReference>
<accession>A0A926S1I5</accession>
<reference evidence="2" key="1">
    <citation type="submission" date="2020-09" db="EMBL/GenBank/DDBJ databases">
        <title>A novel bacterium of genus Bacillus, isolated from South China Sea.</title>
        <authorList>
            <person name="Huang H."/>
            <person name="Mo K."/>
            <person name="Hu Y."/>
        </authorList>
    </citation>
    <scope>NUCLEOTIDE SEQUENCE</scope>
    <source>
        <strain evidence="2">IB182487</strain>
    </source>
</reference>
<sequence length="164" mass="18583">MNIRESELPGIGRKFEITTKSKEKIVIIIHDDGRREVYHFDSKDSDESVSNLTLNDIESRQLAAILGGIFYKPKALETIEMAFDDLIIEWFKVEKDAKANLKTIGELDIRNQYGVTIIALIKKNQEKVLNPGPDEIINENDTIVISGERTQLKTVIKELLTRGG</sequence>
<dbReference type="RefSeq" id="WP_191158649.1">
    <property type="nucleotide sequence ID" value="NZ_JACXAI010000015.1"/>
</dbReference>
<protein>
    <submittedName>
        <fullName evidence="2">Cation:proton antiporter regulatory subunit</fullName>
    </submittedName>
</protein>
<organism evidence="2 3">
    <name type="scientific">Metabacillus arenae</name>
    <dbReference type="NCBI Taxonomy" id="2771434"/>
    <lineage>
        <taxon>Bacteria</taxon>
        <taxon>Bacillati</taxon>
        <taxon>Bacillota</taxon>
        <taxon>Bacilli</taxon>
        <taxon>Bacillales</taxon>
        <taxon>Bacillaceae</taxon>
        <taxon>Metabacillus</taxon>
    </lineage>
</organism>
<gene>
    <name evidence="2" type="ORF">IC621_12475</name>
</gene>
<dbReference type="InterPro" id="IPR036721">
    <property type="entry name" value="RCK_C_sf"/>
</dbReference>